<name>A0ACB8UCI5_9APHY</name>
<comment type="caution">
    <text evidence="1">The sequence shown here is derived from an EMBL/GenBank/DDBJ whole genome shotgun (WGS) entry which is preliminary data.</text>
</comment>
<organism evidence="1 2">
    <name type="scientific">Irpex rosettiformis</name>
    <dbReference type="NCBI Taxonomy" id="378272"/>
    <lineage>
        <taxon>Eukaryota</taxon>
        <taxon>Fungi</taxon>
        <taxon>Dikarya</taxon>
        <taxon>Basidiomycota</taxon>
        <taxon>Agaricomycotina</taxon>
        <taxon>Agaricomycetes</taxon>
        <taxon>Polyporales</taxon>
        <taxon>Irpicaceae</taxon>
        <taxon>Irpex</taxon>
    </lineage>
</organism>
<reference evidence="1" key="1">
    <citation type="journal article" date="2021" name="Environ. Microbiol.">
        <title>Gene family expansions and transcriptome signatures uncover fungal adaptations to wood decay.</title>
        <authorList>
            <person name="Hage H."/>
            <person name="Miyauchi S."/>
            <person name="Viragh M."/>
            <person name="Drula E."/>
            <person name="Min B."/>
            <person name="Chaduli D."/>
            <person name="Navarro D."/>
            <person name="Favel A."/>
            <person name="Norest M."/>
            <person name="Lesage-Meessen L."/>
            <person name="Balint B."/>
            <person name="Merenyi Z."/>
            <person name="de Eugenio L."/>
            <person name="Morin E."/>
            <person name="Martinez A.T."/>
            <person name="Baldrian P."/>
            <person name="Stursova M."/>
            <person name="Martinez M.J."/>
            <person name="Novotny C."/>
            <person name="Magnuson J.K."/>
            <person name="Spatafora J.W."/>
            <person name="Maurice S."/>
            <person name="Pangilinan J."/>
            <person name="Andreopoulos W."/>
            <person name="LaButti K."/>
            <person name="Hundley H."/>
            <person name="Na H."/>
            <person name="Kuo A."/>
            <person name="Barry K."/>
            <person name="Lipzen A."/>
            <person name="Henrissat B."/>
            <person name="Riley R."/>
            <person name="Ahrendt S."/>
            <person name="Nagy L.G."/>
            <person name="Grigoriev I.V."/>
            <person name="Martin F."/>
            <person name="Rosso M.N."/>
        </authorList>
    </citation>
    <scope>NUCLEOTIDE SEQUENCE</scope>
    <source>
        <strain evidence="1">CBS 384.51</strain>
    </source>
</reference>
<sequence length="370" mass="41118">MLHVNQPDYLWSKNTANSNISYSPSIIGRNFIPLAMRGLQIVTDAASFKKLNLQEAPELQPKGAILITHGEDHNLEEATLFDDDVDSLFDEPMETSYDDIFQDTDTSPQTVTYAEPPAPAGLKPAQRTAPPIPGLYFDPSIQLPDELAEELLQKCLDTYFQEEDVNQVMLFERVVTEPGMDAPSTLPSSSSGIPHFLKDLLVVLSTHLLHILPKDTHELLFPLPGTPARARQVIVNFYKPGEGITPHVDLLDRFGDGIIGVSLGSGCVMQFVKVDADSTTEGVNLDRPTCNKSRAWDVFLPHGSVYVMSDEARYEWTHGIDGRREDWVGERVNADIGRWVMRSIRVSVTFRWLLPGSDIVGGLAEPSSQY</sequence>
<dbReference type="EMBL" id="MU274904">
    <property type="protein sequence ID" value="KAI0092122.1"/>
    <property type="molecule type" value="Genomic_DNA"/>
</dbReference>
<accession>A0ACB8UCI5</accession>
<dbReference type="Proteomes" id="UP001055072">
    <property type="component" value="Unassembled WGS sequence"/>
</dbReference>
<keyword evidence="2" id="KW-1185">Reference proteome</keyword>
<evidence type="ECO:0000313" key="2">
    <source>
        <dbReference type="Proteomes" id="UP001055072"/>
    </source>
</evidence>
<proteinExistence type="predicted"/>
<gene>
    <name evidence="1" type="ORF">BDY19DRAFT_579727</name>
</gene>
<evidence type="ECO:0000313" key="1">
    <source>
        <dbReference type="EMBL" id="KAI0092122.1"/>
    </source>
</evidence>
<protein>
    <submittedName>
        <fullName evidence="1">Uncharacterized protein</fullName>
    </submittedName>
</protein>